<dbReference type="AlphaFoldDB" id="A0AAJ5Z1A9"/>
<reference evidence="1 2" key="1">
    <citation type="submission" date="2023-03" db="EMBL/GenBank/DDBJ databases">
        <title>Mating type loci evolution in Malassezia.</title>
        <authorList>
            <person name="Coelho M.A."/>
        </authorList>
    </citation>
    <scope>NUCLEOTIDE SEQUENCE [LARGE SCALE GENOMIC DNA]</scope>
    <source>
        <strain evidence="1 2">CBS 13387</strain>
    </source>
</reference>
<dbReference type="Proteomes" id="UP001217582">
    <property type="component" value="Chromosome 1"/>
</dbReference>
<dbReference type="EMBL" id="CP119916">
    <property type="protein sequence ID" value="WFD14074.1"/>
    <property type="molecule type" value="Genomic_DNA"/>
</dbReference>
<gene>
    <name evidence="1" type="ORF">MARU1_000069</name>
</gene>
<keyword evidence="2" id="KW-1185">Reference proteome</keyword>
<evidence type="ECO:0000313" key="2">
    <source>
        <dbReference type="Proteomes" id="UP001217582"/>
    </source>
</evidence>
<organism evidence="1 2">
    <name type="scientific">Malassezia arunalokei</name>
    <dbReference type="NCBI Taxonomy" id="1514897"/>
    <lineage>
        <taxon>Eukaryota</taxon>
        <taxon>Fungi</taxon>
        <taxon>Dikarya</taxon>
        <taxon>Basidiomycota</taxon>
        <taxon>Ustilaginomycotina</taxon>
        <taxon>Malasseziomycetes</taxon>
        <taxon>Malasseziales</taxon>
        <taxon>Malasseziaceae</taxon>
        <taxon>Malassezia</taxon>
    </lineage>
</organism>
<sequence>MQQTHLSWAPRTQRIKLKRAEFPALPLWYEGPLPYANMHARLYLYTYLVHLDHVEALTWPLPRLDALHTWDDALAYELLCRLMLPLAHLASLEHGQPTSRTHDTVQALRTFASPAAHTPWARARALADTFAEPTILEDVAVDTSVWGSKRATYVPDSPVGPRRTRSTARLEAALQQAVDDDAEEVGVRRSKRAGDRAARQRRAEMEERAQRVLGARERLTDDAPPMSLEGKIACLVDLCDALSYARTPHESPLHRLVQPLLEPAADAERRARQRVTDVDAECEQVMRTHKKRAPSMSSPRYARWKRELEELAETHTQWQLEARAQAYLAQRRAGFRSGPLGRDAEGRTFWHLLPACEPRAALSASGGRFGPLPHSSGHWSHALLVYDHAWLAATHPEQVSAILAYVGRRT</sequence>
<proteinExistence type="predicted"/>
<evidence type="ECO:0000313" key="1">
    <source>
        <dbReference type="EMBL" id="WFD14074.1"/>
    </source>
</evidence>
<protein>
    <submittedName>
        <fullName evidence="1">Uncharacterized protein</fullName>
    </submittedName>
</protein>
<accession>A0AAJ5Z1A9</accession>
<name>A0AAJ5Z1A9_9BASI</name>